<dbReference type="Gene3D" id="3.40.50.620">
    <property type="entry name" value="HUPs"/>
    <property type="match status" value="1"/>
</dbReference>
<keyword evidence="9" id="KW-1185">Reference proteome</keyword>
<dbReference type="EMBL" id="BMZF01000011">
    <property type="protein sequence ID" value="GHA61548.1"/>
    <property type="molecule type" value="Genomic_DNA"/>
</dbReference>
<keyword evidence="5 6" id="KW-0157">Chromophore</keyword>
<evidence type="ECO:0000313" key="8">
    <source>
        <dbReference type="EMBL" id="GHA61548.1"/>
    </source>
</evidence>
<dbReference type="InterPro" id="IPR006050">
    <property type="entry name" value="DNA_photolyase_N"/>
</dbReference>
<dbReference type="SUPFAM" id="SSF52425">
    <property type="entry name" value="Cryptochrome/photolyase, N-terminal domain"/>
    <property type="match status" value="1"/>
</dbReference>
<dbReference type="InterPro" id="IPR005101">
    <property type="entry name" value="Cryptochr/Photolyase_FAD-bd"/>
</dbReference>
<dbReference type="SUPFAM" id="SSF48173">
    <property type="entry name" value="Cryptochrome/photolyase FAD-binding domain"/>
    <property type="match status" value="1"/>
</dbReference>
<dbReference type="Pfam" id="PF03441">
    <property type="entry name" value="FAD_binding_7"/>
    <property type="match status" value="1"/>
</dbReference>
<comment type="similarity">
    <text evidence="6">Belongs to the DNA photolyase family.</text>
</comment>
<evidence type="ECO:0000256" key="3">
    <source>
        <dbReference type="ARBA" id="ARBA00022630"/>
    </source>
</evidence>
<keyword evidence="4 6" id="KW-0274">FAD</keyword>
<protein>
    <submittedName>
        <fullName evidence="8">Deoxyribodipyrimidine photo-lyase</fullName>
    </submittedName>
</protein>
<dbReference type="Gene3D" id="1.25.40.80">
    <property type="match status" value="1"/>
</dbReference>
<keyword evidence="3 6" id="KW-0285">Flavoprotein</keyword>
<comment type="caution">
    <text evidence="8">The sequence shown here is derived from an EMBL/GenBank/DDBJ whole genome shotgun (WGS) entry which is preliminary data.</text>
</comment>
<reference evidence="9" key="1">
    <citation type="journal article" date="2019" name="Int. J. Syst. Evol. Microbiol.">
        <title>The Global Catalogue of Microorganisms (GCM) 10K type strain sequencing project: providing services to taxonomists for standard genome sequencing and annotation.</title>
        <authorList>
            <consortium name="The Broad Institute Genomics Platform"/>
            <consortium name="The Broad Institute Genome Sequencing Center for Infectious Disease"/>
            <person name="Wu L."/>
            <person name="Ma J."/>
        </authorList>
    </citation>
    <scope>NUCLEOTIDE SEQUENCE [LARGE SCALE GENOMIC DNA]</scope>
    <source>
        <strain evidence="9">KCTC 32465</strain>
    </source>
</reference>
<proteinExistence type="inferred from homology"/>
<comment type="cofactor">
    <cofactor evidence="2">
        <name>FAD</name>
        <dbReference type="ChEBI" id="CHEBI:57692"/>
    </cofactor>
</comment>
<evidence type="ECO:0000256" key="4">
    <source>
        <dbReference type="ARBA" id="ARBA00022827"/>
    </source>
</evidence>
<dbReference type="Pfam" id="PF00875">
    <property type="entry name" value="DNA_photolyase"/>
    <property type="match status" value="1"/>
</dbReference>
<dbReference type="InterPro" id="IPR002081">
    <property type="entry name" value="Cryptochrome/DNA_photolyase_1"/>
</dbReference>
<dbReference type="InterPro" id="IPR036155">
    <property type="entry name" value="Crypto/Photolyase_N_sf"/>
</dbReference>
<sequence length="470" mass="53484">MKKPIIIWFRRDLRIADHSALCAAVATGRPVIPVFICDPMMDALGAAPKWRFGLGVEHFAKTLAALGSRLILRRGEPLTVLRDLIRETDADAVYWSRAYDTDGIARDRAVKAGLQNDGIDAQSHMGHVLFEPWTVANKSGGYFKVYTPFWKTVRGRHLDACLPAPRTIPAPDVWPNSEAIDDWQLGQGMQRGRDVVSRYVCVGETNAQGRLDTFLDHAIGTYEHNRDFPEKPATSRLSENFAYGEISPRMVWHAAYGAMQKGAQGGEHFLKELVWREYAYHLMYHFPALADQNWRSEWDAFHWLPDNENAERWRRGMTGEPMVDAAMRELYATGTMHNRMRMIAASYLTKHLRTDWRVGRDWFAQCLIDWDPAANAMGWQWVAGCGPDASPYFRIFNPATQGEKFDKSQSYRKRFLFDENSAEQRAFFAAIPKSWGITSGTPYPNPLVSLADGRIAALEAYRAMRGRSEI</sequence>
<dbReference type="PROSITE" id="PS51645">
    <property type="entry name" value="PHR_CRY_ALPHA_BETA"/>
    <property type="match status" value="1"/>
</dbReference>
<dbReference type="Gene3D" id="1.10.579.10">
    <property type="entry name" value="DNA Cyclobutane Dipyrimidine Photolyase, subunit A, domain 3"/>
    <property type="match status" value="1"/>
</dbReference>
<accession>A0ABQ3D8X1</accession>
<evidence type="ECO:0000259" key="7">
    <source>
        <dbReference type="PROSITE" id="PS51645"/>
    </source>
</evidence>
<dbReference type="PRINTS" id="PR00147">
    <property type="entry name" value="DNAPHOTLYASE"/>
</dbReference>
<evidence type="ECO:0000313" key="9">
    <source>
        <dbReference type="Proteomes" id="UP000634455"/>
    </source>
</evidence>
<organism evidence="8 9">
    <name type="scientific">Paramylibacter ulvae</name>
    <dbReference type="NCBI Taxonomy" id="1651968"/>
    <lineage>
        <taxon>Bacteria</taxon>
        <taxon>Pseudomonadati</taxon>
        <taxon>Pseudomonadota</taxon>
        <taxon>Alphaproteobacteria</taxon>
        <taxon>Rhodobacterales</taxon>
        <taxon>Paracoccaceae</taxon>
        <taxon>Paramylibacter</taxon>
    </lineage>
</organism>
<dbReference type="PANTHER" id="PTHR11455:SF9">
    <property type="entry name" value="CRYPTOCHROME CIRCADIAN CLOCK 5 ISOFORM X1"/>
    <property type="match status" value="1"/>
</dbReference>
<evidence type="ECO:0000256" key="2">
    <source>
        <dbReference type="ARBA" id="ARBA00001974"/>
    </source>
</evidence>
<dbReference type="RefSeq" id="WP_189641446.1">
    <property type="nucleotide sequence ID" value="NZ_BMZF01000011.1"/>
</dbReference>
<dbReference type="InterPro" id="IPR036134">
    <property type="entry name" value="Crypto/Photolyase_FAD-like_sf"/>
</dbReference>
<dbReference type="InterPro" id="IPR018394">
    <property type="entry name" value="DNA_photolyase_1_CS_C"/>
</dbReference>
<dbReference type="PROSITE" id="PS00394">
    <property type="entry name" value="DNA_PHOTOLYASES_1_1"/>
    <property type="match status" value="1"/>
</dbReference>
<name>A0ABQ3D8X1_9RHOB</name>
<dbReference type="Proteomes" id="UP000634455">
    <property type="component" value="Unassembled WGS sequence"/>
</dbReference>
<evidence type="ECO:0000256" key="5">
    <source>
        <dbReference type="ARBA" id="ARBA00022991"/>
    </source>
</evidence>
<evidence type="ECO:0000256" key="1">
    <source>
        <dbReference type="ARBA" id="ARBA00001932"/>
    </source>
</evidence>
<evidence type="ECO:0000256" key="6">
    <source>
        <dbReference type="RuleBase" id="RU004182"/>
    </source>
</evidence>
<gene>
    <name evidence="8" type="ORF">GCM10008927_28830</name>
</gene>
<dbReference type="PANTHER" id="PTHR11455">
    <property type="entry name" value="CRYPTOCHROME"/>
    <property type="match status" value="1"/>
</dbReference>
<comment type="cofactor">
    <cofactor evidence="1">
        <name>(6R)-5,10-methylene-5,6,7,8-tetrahydrofolate</name>
        <dbReference type="ChEBI" id="CHEBI:15636"/>
    </cofactor>
</comment>
<feature type="domain" description="Photolyase/cryptochrome alpha/beta" evidence="7">
    <location>
        <begin position="3"/>
        <end position="129"/>
    </location>
</feature>
<dbReference type="InterPro" id="IPR014729">
    <property type="entry name" value="Rossmann-like_a/b/a_fold"/>
</dbReference>